<keyword evidence="2" id="KW-0732">Signal</keyword>
<dbReference type="AlphaFoldDB" id="T2KSA8"/>
<dbReference type="EMBL" id="HG315671">
    <property type="protein sequence ID" value="CDF81094.1"/>
    <property type="molecule type" value="Genomic_DNA"/>
</dbReference>
<keyword evidence="1" id="KW-1133">Transmembrane helix</keyword>
<dbReference type="PANTHER" id="PTHR40940:SF2">
    <property type="entry name" value="BATD"/>
    <property type="match status" value="1"/>
</dbReference>
<dbReference type="PATRIC" id="fig|1347342.6.peg.3410"/>
<dbReference type="PANTHER" id="PTHR40940">
    <property type="entry name" value="PROTEIN BATD-RELATED"/>
    <property type="match status" value="1"/>
</dbReference>
<dbReference type="STRING" id="1347342.BN863_33820"/>
<accession>T2KSA8</accession>
<evidence type="ECO:0000256" key="1">
    <source>
        <dbReference type="SAM" id="Phobius"/>
    </source>
</evidence>
<dbReference type="eggNOG" id="COG0457">
    <property type="taxonomic scope" value="Bacteria"/>
</dbReference>
<name>T2KSA8_FORAG</name>
<sequence length="594" mass="66559">MNLNMKRIKHISIVLVLLVSSVTFAQVKFEAKVSKTKLGINERLRVDFEMNRDGDNFNPPSFANFKVVGGPNQSVSKSWVNGVSQFSKKYSYFLAPTSQGTFTLSQASIEVDGEVYKTIPTKITVTSAVSKPQDGNNADYVASENIHLVAEVSKTNPYLNEAITVVYKLYVSPNTGVSNWREIDNPKYSDFWSQNIDVKGLQVKNGTYKGESYRYVELRKTVLYPQKTGKLKIEPLSLDITVDVPTNRRDIFGGRLMTQVHKTVSAGERTINVKQLPEKGRPDDFTGAVGDYDFKVTTTKTELKASESLNLNVEVSGNGNLKLFELPKVVLPSSLEVYEPEHNEKVTTNLRGMQGRISDNYTVVPQFKGKYPIPSISFSYFDLKTESYKRISSEEIVVDVTQGPNNAIAESQPSVSGENKQPVVLNNDQFAFIKTKTTLESNKPSHFFKSKLFWSSLLVPFLMIPLAMVFRKQKAVRDADVTGNKIRKADKLAKKYLSEAKKALGQKEAFYVALEKALHNYLKAKLNIETGDLSKDKIQNLLLAKEVDQTVVSDFSSILESCELARYTPSTKVSMQQDYDKAASTISLIDKQIR</sequence>
<feature type="chain" id="PRO_5004591216" evidence="2">
    <location>
        <begin position="26"/>
        <end position="594"/>
    </location>
</feature>
<dbReference type="HOGENOM" id="CLU_016843_0_0_10"/>
<dbReference type="Pfam" id="PF13584">
    <property type="entry name" value="BatD"/>
    <property type="match status" value="2"/>
</dbReference>
<evidence type="ECO:0000313" key="3">
    <source>
        <dbReference type="EMBL" id="CDF81094.1"/>
    </source>
</evidence>
<dbReference type="Proteomes" id="UP000016160">
    <property type="component" value="Chromosome"/>
</dbReference>
<evidence type="ECO:0000313" key="4">
    <source>
        <dbReference type="Proteomes" id="UP000016160"/>
    </source>
</evidence>
<feature type="signal peptide" evidence="2">
    <location>
        <begin position="1"/>
        <end position="25"/>
    </location>
</feature>
<organism evidence="3 4">
    <name type="scientific">Formosa agariphila (strain DSM 15362 / KCTC 12365 / LMG 23005 / KMM 3901 / M-2Alg 35-1)</name>
    <dbReference type="NCBI Taxonomy" id="1347342"/>
    <lineage>
        <taxon>Bacteria</taxon>
        <taxon>Pseudomonadati</taxon>
        <taxon>Bacteroidota</taxon>
        <taxon>Flavobacteriia</taxon>
        <taxon>Flavobacteriales</taxon>
        <taxon>Flavobacteriaceae</taxon>
        <taxon>Formosa</taxon>
    </lineage>
</organism>
<gene>
    <name evidence="3" type="primary">batD</name>
    <name evidence="3" type="ORF">BN863_33820</name>
</gene>
<feature type="transmembrane region" description="Helical" evidence="1">
    <location>
        <begin position="452"/>
        <end position="470"/>
    </location>
</feature>
<keyword evidence="1" id="KW-0812">Transmembrane</keyword>
<keyword evidence="1" id="KW-0472">Membrane</keyword>
<proteinExistence type="predicted"/>
<reference evidence="3 4" key="1">
    <citation type="journal article" date="2013" name="Appl. Environ. Microbiol.">
        <title>The genome of the alga-associated marine flavobacterium Formosa agariphila KMM 3901T reveals a broad potential for degradation of algal polysaccharides.</title>
        <authorList>
            <person name="Mann A.J."/>
            <person name="Hahnke R.L."/>
            <person name="Huang S."/>
            <person name="Werner J."/>
            <person name="Xing P."/>
            <person name="Barbeyron T."/>
            <person name="Huettel B."/>
            <person name="Stueber K."/>
            <person name="Reinhardt R."/>
            <person name="Harder J."/>
            <person name="Gloeckner F.O."/>
            <person name="Amann R.I."/>
            <person name="Teeling H."/>
        </authorList>
    </citation>
    <scope>NUCLEOTIDE SEQUENCE [LARGE SCALE GENOMIC DNA]</scope>
    <source>
        <strain evidence="4">DSM 15362 / KCTC 12365 / LMG 23005 / KMM 3901</strain>
    </source>
</reference>
<keyword evidence="4" id="KW-1185">Reference proteome</keyword>
<dbReference type="InterPro" id="IPR025738">
    <property type="entry name" value="BatD"/>
</dbReference>
<protein>
    <submittedName>
        <fullName evidence="3">BatD</fullName>
    </submittedName>
</protein>
<evidence type="ECO:0000256" key="2">
    <source>
        <dbReference type="SAM" id="SignalP"/>
    </source>
</evidence>